<evidence type="ECO:0000313" key="2">
    <source>
        <dbReference type="EMBL" id="KAI1875432.1"/>
    </source>
</evidence>
<evidence type="ECO:0000313" key="3">
    <source>
        <dbReference type="Proteomes" id="UP000829685"/>
    </source>
</evidence>
<dbReference type="Proteomes" id="UP000829685">
    <property type="component" value="Unassembled WGS sequence"/>
</dbReference>
<gene>
    <name evidence="2" type="ORF">JX265_004490</name>
</gene>
<keyword evidence="3" id="KW-1185">Reference proteome</keyword>
<feature type="region of interest" description="Disordered" evidence="1">
    <location>
        <begin position="355"/>
        <end position="374"/>
    </location>
</feature>
<dbReference type="EMBL" id="JAFIMR010000008">
    <property type="protein sequence ID" value="KAI1875432.1"/>
    <property type="molecule type" value="Genomic_DNA"/>
</dbReference>
<organism evidence="2 3">
    <name type="scientific">Neoarthrinium moseri</name>
    <dbReference type="NCBI Taxonomy" id="1658444"/>
    <lineage>
        <taxon>Eukaryota</taxon>
        <taxon>Fungi</taxon>
        <taxon>Dikarya</taxon>
        <taxon>Ascomycota</taxon>
        <taxon>Pezizomycotina</taxon>
        <taxon>Sordariomycetes</taxon>
        <taxon>Xylariomycetidae</taxon>
        <taxon>Amphisphaeriales</taxon>
        <taxon>Apiosporaceae</taxon>
        <taxon>Neoarthrinium</taxon>
    </lineage>
</organism>
<evidence type="ECO:0000256" key="1">
    <source>
        <dbReference type="SAM" id="MobiDB-lite"/>
    </source>
</evidence>
<evidence type="ECO:0008006" key="4">
    <source>
        <dbReference type="Google" id="ProtNLM"/>
    </source>
</evidence>
<comment type="caution">
    <text evidence="2">The sequence shown here is derived from an EMBL/GenBank/DDBJ whole genome shotgun (WGS) entry which is preliminary data.</text>
</comment>
<sequence length="666" mass="75765">MTYIVRGLTLEEIYDLSRSCRHFQYLIREENLCKMLLRDKAAYSVEAEDALQTGEYARGFRRLVKRRRATASATPYVAAVVAVADSFAFYSGWLCYLVEDRANARRDLRILDVQKATNHELVVDVPTLVSLAVPESAGCRKYTFRVLYHAAGITSCLYSFARPNTQHWLLIFNAERQQLLGAVQLESAMRLFVRNNRDHLIFGTHSERQANGIRKWALRHFDLRTGQLATESMHLTNVVGYEIGSTVCFEIIGDHFYGCSNSTAFELEEIDWTSYYYCFRFAVDDFDPERTQIMKKRDAWRRQHAEGPIDDRWTFLNFEQDEQTGSVRIIESRKEWLNGRSGSKRTYYITNAHFPDGGSTDGDGADDNDPLPNEPIARLLTSSNQPNYMVAPQRDAHAFHRGDDGSMMFSKGKTYLSTYHHVCSTYLDLVDDPLPGDVCTQRLRIRTGTRVFSNVSSVAATPQNGPSGDYWVGNPYIEESERNTIHFWPPEACCENSSDHDDKLQRLDQVMNPRGLTGMLQVAPVPKKKKVTMQQRVAIRGAMRNRTVLHLLQSRAFHLPLGKIIQWTRYLLRKWGHLGLPYKTLCILVSLGNWVLRSIETTVPGPTPSIRVSNLPLLISIPESEMPPDRGHRSPLHTSLPVGARPQEGTGVSMLHVERMGLGDVQ</sequence>
<name>A0A9P9WQZ5_9PEZI</name>
<reference evidence="2" key="1">
    <citation type="submission" date="2021-03" db="EMBL/GenBank/DDBJ databases">
        <title>Revisited historic fungal species revealed as producer of novel bioactive compounds through whole genome sequencing and comparative genomics.</title>
        <authorList>
            <person name="Vignolle G.A."/>
            <person name="Hochenegger N."/>
            <person name="Mach R.L."/>
            <person name="Mach-Aigner A.R."/>
            <person name="Javad Rahimi M."/>
            <person name="Salim K.A."/>
            <person name="Chan C.M."/>
            <person name="Lim L.B.L."/>
            <person name="Cai F."/>
            <person name="Druzhinina I.S."/>
            <person name="U'Ren J.M."/>
            <person name="Derntl C."/>
        </authorList>
    </citation>
    <scope>NUCLEOTIDE SEQUENCE</scope>
    <source>
        <strain evidence="2">TUCIM 5799</strain>
    </source>
</reference>
<protein>
    <recommendedName>
        <fullName evidence="4">F-box domain-containing protein</fullName>
    </recommendedName>
</protein>
<dbReference type="AlphaFoldDB" id="A0A9P9WQZ5"/>
<proteinExistence type="predicted"/>
<accession>A0A9P9WQZ5</accession>